<dbReference type="RefSeq" id="WP_006521058.1">
    <property type="nucleotide sequence ID" value="NC_021184.1"/>
</dbReference>
<dbReference type="HOGENOM" id="CLU_1136483_0_0_9"/>
<feature type="domain" description="Putative heavy-metal chelation" evidence="2">
    <location>
        <begin position="139"/>
        <end position="225"/>
    </location>
</feature>
<evidence type="ECO:0000256" key="1">
    <source>
        <dbReference type="SAM" id="Phobius"/>
    </source>
</evidence>
<dbReference type="KEGG" id="dgi:Desgi_0855"/>
<sequence length="242" mass="26989">MSLLEEAREKLRVIIDEAGLHSGEAIDIVSTRDLTAKEAIGRPDRTDFPLLKGKEVMMQATYRDCVGQAFTDQPAQFHGTLEEVLRLTFDTNHNRAVFVATLNAVMRYLGKVQGTDHCKDKEPRLCARQLPEYITQHYGQPKIAFVGYQPAMIEELVKHFKIKVSDLDPDNIGREKLGVLISGPDNTAKNIDWADIVLTTGTVLVNDTLAELERGKPVIFYGVTIAGLAALFSLPRVCFYGR</sequence>
<name>R4KCU3_9FIRM</name>
<keyword evidence="1" id="KW-0812">Transmembrane</keyword>
<evidence type="ECO:0000259" key="2">
    <source>
        <dbReference type="Pfam" id="PF04016"/>
    </source>
</evidence>
<dbReference type="Pfam" id="PF04016">
    <property type="entry name" value="DUF364"/>
    <property type="match status" value="1"/>
</dbReference>
<dbReference type="Gene3D" id="3.40.50.11590">
    <property type="match status" value="1"/>
</dbReference>
<dbReference type="eggNOG" id="COG2014">
    <property type="taxonomic scope" value="Bacteria"/>
</dbReference>
<protein>
    <recommendedName>
        <fullName evidence="2">Putative heavy-metal chelation domain-containing protein</fullName>
    </recommendedName>
</protein>
<gene>
    <name evidence="3" type="ORF">Desgi_0855</name>
</gene>
<reference evidence="3 4" key="1">
    <citation type="submission" date="2012-01" db="EMBL/GenBank/DDBJ databases">
        <title>Complete sequence of Desulfotomaculum gibsoniae DSM 7213.</title>
        <authorList>
            <consortium name="US DOE Joint Genome Institute"/>
            <person name="Lucas S."/>
            <person name="Han J."/>
            <person name="Lapidus A."/>
            <person name="Cheng J.-F."/>
            <person name="Goodwin L."/>
            <person name="Pitluck S."/>
            <person name="Peters L."/>
            <person name="Ovchinnikova G."/>
            <person name="Teshima H."/>
            <person name="Detter J.C."/>
            <person name="Han C."/>
            <person name="Tapia R."/>
            <person name="Land M."/>
            <person name="Hauser L."/>
            <person name="Kyrpides N."/>
            <person name="Ivanova N."/>
            <person name="Pagani I."/>
            <person name="Parshina S."/>
            <person name="Plugge C."/>
            <person name="Muyzer G."/>
            <person name="Kuever J."/>
            <person name="Ivanova A."/>
            <person name="Nazina T."/>
            <person name="Klenk H.-P."/>
            <person name="Brambilla E."/>
            <person name="Spring S."/>
            <person name="Stams A.F."/>
            <person name="Woyke T."/>
        </authorList>
    </citation>
    <scope>NUCLEOTIDE SEQUENCE [LARGE SCALE GENOMIC DNA]</scope>
    <source>
        <strain evidence="3 4">DSM 7213</strain>
    </source>
</reference>
<evidence type="ECO:0000313" key="4">
    <source>
        <dbReference type="Proteomes" id="UP000013520"/>
    </source>
</evidence>
<dbReference type="OrthoDB" id="3596at2"/>
<organism evidence="3 4">
    <name type="scientific">Desulfoscipio gibsoniae DSM 7213</name>
    <dbReference type="NCBI Taxonomy" id="767817"/>
    <lineage>
        <taxon>Bacteria</taxon>
        <taxon>Bacillati</taxon>
        <taxon>Bacillota</taxon>
        <taxon>Clostridia</taxon>
        <taxon>Eubacteriales</taxon>
        <taxon>Desulfallaceae</taxon>
        <taxon>Desulfoscipio</taxon>
    </lineage>
</organism>
<keyword evidence="1" id="KW-0472">Membrane</keyword>
<keyword evidence="4" id="KW-1185">Reference proteome</keyword>
<dbReference type="STRING" id="767817.Desgi_0855"/>
<keyword evidence="1" id="KW-1133">Transmembrane helix</keyword>
<feature type="transmembrane region" description="Helical" evidence="1">
    <location>
        <begin position="218"/>
        <end position="239"/>
    </location>
</feature>
<dbReference type="SUPFAM" id="SSF159713">
    <property type="entry name" value="Dhaf3308-like"/>
    <property type="match status" value="1"/>
</dbReference>
<proteinExistence type="predicted"/>
<dbReference type="Proteomes" id="UP000013520">
    <property type="component" value="Chromosome"/>
</dbReference>
<dbReference type="EMBL" id="CP003273">
    <property type="protein sequence ID" value="AGL00404.1"/>
    <property type="molecule type" value="Genomic_DNA"/>
</dbReference>
<evidence type="ECO:0000313" key="3">
    <source>
        <dbReference type="EMBL" id="AGL00404.1"/>
    </source>
</evidence>
<accession>R4KCU3</accession>
<dbReference type="AlphaFoldDB" id="R4KCU3"/>
<dbReference type="InterPro" id="IPR007161">
    <property type="entry name" value="DUF364"/>
</dbReference>